<comment type="caution">
    <text evidence="2">The sequence shown here is derived from an EMBL/GenBank/DDBJ whole genome shotgun (WGS) entry which is preliminary data.</text>
</comment>
<dbReference type="RefSeq" id="WP_189777029.1">
    <property type="nucleotide sequence ID" value="NZ_JACWEZ010000002.1"/>
</dbReference>
<organism evidence="2 3">
    <name type="scientific">Virgibacillus halodenitrificans</name>
    <name type="common">Bacillus halodenitrificans</name>
    <dbReference type="NCBI Taxonomy" id="1482"/>
    <lineage>
        <taxon>Bacteria</taxon>
        <taxon>Bacillati</taxon>
        <taxon>Bacillota</taxon>
        <taxon>Bacilli</taxon>
        <taxon>Bacillales</taxon>
        <taxon>Bacillaceae</taxon>
        <taxon>Virgibacillus</taxon>
    </lineage>
</organism>
<reference evidence="2 3" key="1">
    <citation type="submission" date="2020-09" db="EMBL/GenBank/DDBJ databases">
        <title>Draft Genome Sequences of Oil-Oxidizing Bacteria Halomonas titanicae, Marinobacter lutaoensis, and Virgibacillus halodenitrificans Isolated from Highly Saline Environments.</title>
        <authorList>
            <person name="Grouzdev D.S."/>
            <person name="Sokolova D.S."/>
            <person name="Semenova E.M."/>
            <person name="Borzenkov I.A."/>
            <person name="Bidzhieva S.K."/>
            <person name="Poltaraus A.B."/>
            <person name="Nazina T.N."/>
        </authorList>
    </citation>
    <scope>NUCLEOTIDE SEQUENCE [LARGE SCALE GENOMIC DNA]</scope>
    <source>
        <strain evidence="2 3">VKM B-3472D</strain>
    </source>
</reference>
<dbReference type="Proteomes" id="UP000621631">
    <property type="component" value="Unassembled WGS sequence"/>
</dbReference>
<feature type="transmembrane region" description="Helical" evidence="1">
    <location>
        <begin position="12"/>
        <end position="40"/>
    </location>
</feature>
<name>A0ABR7VI12_VIRHA</name>
<gene>
    <name evidence="2" type="ORF">IC602_03055</name>
</gene>
<proteinExistence type="predicted"/>
<keyword evidence="1" id="KW-1133">Transmembrane helix</keyword>
<dbReference type="EMBL" id="JACWEZ010000002">
    <property type="protein sequence ID" value="MBD1221574.1"/>
    <property type="molecule type" value="Genomic_DNA"/>
</dbReference>
<keyword evidence="1" id="KW-0472">Membrane</keyword>
<evidence type="ECO:0000313" key="3">
    <source>
        <dbReference type="Proteomes" id="UP000621631"/>
    </source>
</evidence>
<keyword evidence="1" id="KW-0812">Transmembrane</keyword>
<accession>A0ABR7VI12</accession>
<protein>
    <submittedName>
        <fullName evidence="2">Uncharacterized protein</fullName>
    </submittedName>
</protein>
<keyword evidence="3" id="KW-1185">Reference proteome</keyword>
<evidence type="ECO:0000256" key="1">
    <source>
        <dbReference type="SAM" id="Phobius"/>
    </source>
</evidence>
<evidence type="ECO:0000313" key="2">
    <source>
        <dbReference type="EMBL" id="MBD1221574.1"/>
    </source>
</evidence>
<sequence length="141" mass="16416">MTYYGRPKTGFLLILILVTLILIDISSYFLIGTVLLFAASLCRMQLTLDTEIFYRVTLFNFLIREVMISPKEMKEIQFKRVGWKKRGAAILREKGFPIHINNYNSQKVFDDLHNYAGRYSIPVTSTKEYDHLIERKASNGN</sequence>